<dbReference type="Gene3D" id="2.60.120.380">
    <property type="match status" value="2"/>
</dbReference>
<comment type="caution">
    <text evidence="2">The sequence shown here is derived from an EMBL/GenBank/DDBJ whole genome shotgun (WGS) entry which is preliminary data.</text>
</comment>
<organism evidence="2 3">
    <name type="scientific">Sedimentitalea xiamensis</name>
    <dbReference type="NCBI Taxonomy" id="3050037"/>
    <lineage>
        <taxon>Bacteria</taxon>
        <taxon>Pseudomonadati</taxon>
        <taxon>Pseudomonadota</taxon>
        <taxon>Alphaproteobacteria</taxon>
        <taxon>Rhodobacterales</taxon>
        <taxon>Paracoccaceae</taxon>
        <taxon>Sedimentitalea</taxon>
    </lineage>
</organism>
<dbReference type="Proteomes" id="UP001227126">
    <property type="component" value="Unassembled WGS sequence"/>
</dbReference>
<name>A0ABT7FHU8_9RHOB</name>
<dbReference type="EMBL" id="JASNJE010000023">
    <property type="protein sequence ID" value="MDK3074691.1"/>
    <property type="molecule type" value="Genomic_DNA"/>
</dbReference>
<evidence type="ECO:0000313" key="3">
    <source>
        <dbReference type="Proteomes" id="UP001227126"/>
    </source>
</evidence>
<accession>A0ABT7FHU8</accession>
<dbReference type="Pfam" id="PF08239">
    <property type="entry name" value="SH3_3"/>
    <property type="match status" value="1"/>
</dbReference>
<keyword evidence="3" id="KW-1185">Reference proteome</keyword>
<sequence length="319" mass="33437">MRFPAGATGTTLSDSVTGRDTVLYKLGAEAGQTMNVVLSSNNAATYFNVYAPGSGPGDEAFVIGEFTDPINNWSGTLDISGEYTVAVFLYRAAARRGETAEFTLDLSVLGETGARVEGDFADGLAGGPDFLQVSVSGGGTLNMRAGPSAGASIITRLSNGQNLRNLGCRMAEGGRWCRVATMADPGFEGWAAGDFLIEGSGVAAEPAGSGAAISVGDGDERVQFAAGASGAELHGLLAPGESRRYSLNARDGQFLTVRVTTQSAPISYQIFNPDRTFLLDMISTERDYRGQLWQSGDHVVEVINRTNGDAIYSVIFGIE</sequence>
<gene>
    <name evidence="2" type="ORF">QO034_16490</name>
</gene>
<reference evidence="2 3" key="1">
    <citation type="submission" date="2023-05" db="EMBL/GenBank/DDBJ databases">
        <title>Sedimentitalea sp. nov. JM2-8.</title>
        <authorList>
            <person name="Huang J."/>
        </authorList>
    </citation>
    <scope>NUCLEOTIDE SEQUENCE [LARGE SCALE GENOMIC DNA]</scope>
    <source>
        <strain evidence="2 3">JM2-8</strain>
    </source>
</reference>
<dbReference type="InterPro" id="IPR003646">
    <property type="entry name" value="SH3-like_bac-type"/>
</dbReference>
<evidence type="ECO:0000259" key="1">
    <source>
        <dbReference type="Pfam" id="PF08239"/>
    </source>
</evidence>
<dbReference type="RefSeq" id="WP_284486622.1">
    <property type="nucleotide sequence ID" value="NZ_JASNJE010000023.1"/>
</dbReference>
<evidence type="ECO:0000313" key="2">
    <source>
        <dbReference type="EMBL" id="MDK3074691.1"/>
    </source>
</evidence>
<protein>
    <submittedName>
        <fullName evidence="2">SH3 domain-containing protein</fullName>
    </submittedName>
</protein>
<feature type="domain" description="SH3b" evidence="1">
    <location>
        <begin position="140"/>
        <end position="196"/>
    </location>
</feature>
<dbReference type="Gene3D" id="2.30.30.40">
    <property type="entry name" value="SH3 Domains"/>
    <property type="match status" value="1"/>
</dbReference>
<proteinExistence type="predicted"/>